<organism evidence="1 2">
    <name type="scientific">Gymnopilus dilepis</name>
    <dbReference type="NCBI Taxonomy" id="231916"/>
    <lineage>
        <taxon>Eukaryota</taxon>
        <taxon>Fungi</taxon>
        <taxon>Dikarya</taxon>
        <taxon>Basidiomycota</taxon>
        <taxon>Agaricomycotina</taxon>
        <taxon>Agaricomycetes</taxon>
        <taxon>Agaricomycetidae</taxon>
        <taxon>Agaricales</taxon>
        <taxon>Agaricineae</taxon>
        <taxon>Hymenogastraceae</taxon>
        <taxon>Gymnopilus</taxon>
    </lineage>
</organism>
<dbReference type="InterPro" id="IPR045469">
    <property type="entry name" value="Nis1"/>
</dbReference>
<dbReference type="InParanoid" id="A0A409W118"/>
<accession>A0A409W118</accession>
<dbReference type="AlphaFoldDB" id="A0A409W118"/>
<dbReference type="Pfam" id="PF19271">
    <property type="entry name" value="Nis1"/>
    <property type="match status" value="3"/>
</dbReference>
<gene>
    <name evidence="1" type="ORF">CVT26_006974</name>
</gene>
<dbReference type="EMBL" id="NHYE01005468">
    <property type="protein sequence ID" value="PPQ72219.1"/>
    <property type="molecule type" value="Genomic_DNA"/>
</dbReference>
<sequence length="628" mass="67389">MASVSGEAKVSRQYDAFCLLPRLMTSPTPSVWCLAQHYIKGYLAFQLQVVALIGLPDRNIDLAAMKLATIFTTLALFTFPSYSQITIAFPPQGTVVIPDSEITVEIDEAESNSSRSQLGIAIGINSCPGGSCLPADEELGGISFIGPFNPQPQSDLPFKPPHQNFTITIPDFGDINLIQLNVFHASTVGVSRARCPRCRIPEHYSADLVRDQDARCLVGTLLSIMKLFPFFTCLLLKVGTAVSQTTFLAYPPSGVNVTAGSQLTLEIARTPTTSSVTEVGLVIAMSECNGGTCFPPDQFLGRLLYNGPFTPQFFDPKLPSGSYENFTVTVPDFFGPGKYLLNIYDVSLVGAIDISTKYLSNMNFSTLSTLLLLSSVSVLAQITSVAYPPPGVNVTAGSQITVEVVRTPTTSSVNEVGLVIAMSECPSGNCPIPSQFLGRLLYNGPFDPQNSGPAGHYENFTVTVPDFFGPGQYLLNVYDVSLVGDRMKPILAATLAFLFASAPTLAQRISIGYPPAGTTVEAGSDLTVEIVRPDFQSSATEVAVVIAMNSCPNGNCFPPSEVMGPVLYNGPFKPQFTPGVSQPHQNFTVTVPNYIGTGSVQLNVWHMSLIGASNEPFTEYQNISLNLQ</sequence>
<reference evidence="1 2" key="1">
    <citation type="journal article" date="2018" name="Evol. Lett.">
        <title>Horizontal gene cluster transfer increased hallucinogenic mushroom diversity.</title>
        <authorList>
            <person name="Reynolds H.T."/>
            <person name="Vijayakumar V."/>
            <person name="Gluck-Thaler E."/>
            <person name="Korotkin H.B."/>
            <person name="Matheny P.B."/>
            <person name="Slot J.C."/>
        </authorList>
    </citation>
    <scope>NUCLEOTIDE SEQUENCE [LARGE SCALE GENOMIC DNA]</scope>
    <source>
        <strain evidence="1 2">SRW20</strain>
    </source>
</reference>
<protein>
    <submittedName>
        <fullName evidence="1">Uncharacterized protein</fullName>
    </submittedName>
</protein>
<proteinExistence type="predicted"/>
<evidence type="ECO:0000313" key="1">
    <source>
        <dbReference type="EMBL" id="PPQ72219.1"/>
    </source>
</evidence>
<evidence type="ECO:0000313" key="2">
    <source>
        <dbReference type="Proteomes" id="UP000284706"/>
    </source>
</evidence>
<dbReference type="OrthoDB" id="2841294at2759"/>
<dbReference type="Proteomes" id="UP000284706">
    <property type="component" value="Unassembled WGS sequence"/>
</dbReference>
<name>A0A409W118_9AGAR</name>
<keyword evidence="2" id="KW-1185">Reference proteome</keyword>
<comment type="caution">
    <text evidence="1">The sequence shown here is derived from an EMBL/GenBank/DDBJ whole genome shotgun (WGS) entry which is preliminary data.</text>
</comment>